<dbReference type="Pfam" id="PF02348">
    <property type="entry name" value="CTP_transf_3"/>
    <property type="match status" value="1"/>
</dbReference>
<dbReference type="Proteomes" id="UP000296284">
    <property type="component" value="Chromosome"/>
</dbReference>
<keyword evidence="2" id="KW-1185">Reference proteome</keyword>
<name>A0ABX5T3S4_9ENTR</name>
<dbReference type="InterPro" id="IPR029044">
    <property type="entry name" value="Nucleotide-diphossugar_trans"/>
</dbReference>
<evidence type="ECO:0000313" key="1">
    <source>
        <dbReference type="EMBL" id="QBX81112.1"/>
    </source>
</evidence>
<dbReference type="EMBL" id="CP038469">
    <property type="protein sequence ID" value="QBX81112.1"/>
    <property type="molecule type" value="Genomic_DNA"/>
</dbReference>
<dbReference type="GO" id="GO:0016779">
    <property type="term" value="F:nucleotidyltransferase activity"/>
    <property type="evidence" value="ECO:0007669"/>
    <property type="project" value="UniProtKB-KW"/>
</dbReference>
<dbReference type="SUPFAM" id="SSF53448">
    <property type="entry name" value="Nucleotide-diphospho-sugar transferases"/>
    <property type="match status" value="1"/>
</dbReference>
<keyword evidence="1" id="KW-0548">Nucleotidyltransferase</keyword>
<dbReference type="PANTHER" id="PTHR21485:SF6">
    <property type="entry name" value="N-ACYLNEURAMINATE CYTIDYLYLTRANSFERASE-RELATED"/>
    <property type="match status" value="1"/>
</dbReference>
<evidence type="ECO:0000313" key="2">
    <source>
        <dbReference type="Proteomes" id="UP000296284"/>
    </source>
</evidence>
<sequence>MTTLNIAIIPARGGSKRLPNKNIKHLYGKPLITWTIEAALASNVFDFVLVTTDCPEIANISRIAGASVPFLRPAELATDTASTNDVISHAVAWVEENIGNVSRVTLLQPTSPLRSASDISHAMALYDAKQASAIISVCPTDHPIQFCNTLSADLRMDGFIKTSDNKRTQELETTYRLNGAIYIFARIYADNIAGIYTKNTFAYIMKRENSIDIDQELDFILAEAIISQTKIQ</sequence>
<accession>A0ABX5T3S4</accession>
<reference evidence="1 2" key="1">
    <citation type="submission" date="2019-03" db="EMBL/GenBank/DDBJ databases">
        <title>Complete genome sequence of Citrobacter sp. SNU WT2 isolated from diseased rainbow trout.</title>
        <authorList>
            <person name="Oh W.T."/>
            <person name="Park S.C."/>
        </authorList>
    </citation>
    <scope>NUCLEOTIDE SEQUENCE [LARGE SCALE GENOMIC DNA]</scope>
    <source>
        <strain evidence="1 2">SNU WT2</strain>
    </source>
</reference>
<protein>
    <submittedName>
        <fullName evidence="1">Acylneuraminate cytidylyltransferase family protein</fullName>
    </submittedName>
</protein>
<proteinExistence type="predicted"/>
<keyword evidence="1" id="KW-0808">Transferase</keyword>
<dbReference type="Gene3D" id="3.90.550.10">
    <property type="entry name" value="Spore Coat Polysaccharide Biosynthesis Protein SpsA, Chain A"/>
    <property type="match status" value="1"/>
</dbReference>
<dbReference type="InterPro" id="IPR003329">
    <property type="entry name" value="Cytidylyl_trans"/>
</dbReference>
<dbReference type="PANTHER" id="PTHR21485">
    <property type="entry name" value="HAD SUPERFAMILY MEMBERS CMAS AND KDSC"/>
    <property type="match status" value="1"/>
</dbReference>
<gene>
    <name evidence="1" type="ORF">E4Z61_12365</name>
</gene>
<dbReference type="CDD" id="cd02513">
    <property type="entry name" value="CMP-NeuAc_Synthase"/>
    <property type="match status" value="1"/>
</dbReference>
<dbReference type="InterPro" id="IPR050793">
    <property type="entry name" value="CMP-NeuNAc_synthase"/>
</dbReference>
<organism evidence="1 2">
    <name type="scientific">Citrobacter tructae</name>
    <dbReference type="NCBI Taxonomy" id="2562449"/>
    <lineage>
        <taxon>Bacteria</taxon>
        <taxon>Pseudomonadati</taxon>
        <taxon>Pseudomonadota</taxon>
        <taxon>Gammaproteobacteria</taxon>
        <taxon>Enterobacterales</taxon>
        <taxon>Enterobacteriaceae</taxon>
        <taxon>Citrobacter</taxon>
    </lineage>
</organism>
<dbReference type="RefSeq" id="WP_135323029.1">
    <property type="nucleotide sequence ID" value="NZ_CP038469.1"/>
</dbReference>